<feature type="non-terminal residue" evidence="3">
    <location>
        <position position="353"/>
    </location>
</feature>
<keyword evidence="1" id="KW-0378">Hydrolase</keyword>
<dbReference type="GO" id="GO:0031297">
    <property type="term" value="P:replication fork processing"/>
    <property type="evidence" value="ECO:0007669"/>
    <property type="project" value="TreeGrafter"/>
</dbReference>
<evidence type="ECO:0000313" key="3">
    <source>
        <dbReference type="EMBL" id="KKM76863.1"/>
    </source>
</evidence>
<dbReference type="Gene3D" id="3.40.50.10810">
    <property type="entry name" value="Tandem AAA-ATPase domain"/>
    <property type="match status" value="1"/>
</dbReference>
<dbReference type="GO" id="GO:0016787">
    <property type="term" value="F:hydrolase activity"/>
    <property type="evidence" value="ECO:0007669"/>
    <property type="project" value="UniProtKB-KW"/>
</dbReference>
<accession>A0A0F9K4I1</accession>
<dbReference type="InterPro" id="IPR038718">
    <property type="entry name" value="SNF2-like_sf"/>
</dbReference>
<feature type="domain" description="Helicase ATP-binding" evidence="2">
    <location>
        <begin position="19"/>
        <end position="185"/>
    </location>
</feature>
<dbReference type="PANTHER" id="PTHR45766:SF6">
    <property type="entry name" value="SWI_SNF-RELATED MATRIX-ASSOCIATED ACTIN-DEPENDENT REGULATOR OF CHROMATIN SUBFAMILY A-LIKE PROTEIN 1"/>
    <property type="match status" value="1"/>
</dbReference>
<protein>
    <recommendedName>
        <fullName evidence="2">Helicase ATP-binding domain-containing protein</fullName>
    </recommendedName>
</protein>
<organism evidence="3">
    <name type="scientific">marine sediment metagenome</name>
    <dbReference type="NCBI Taxonomy" id="412755"/>
    <lineage>
        <taxon>unclassified sequences</taxon>
        <taxon>metagenomes</taxon>
        <taxon>ecological metagenomes</taxon>
    </lineage>
</organism>
<dbReference type="PROSITE" id="PS51192">
    <property type="entry name" value="HELICASE_ATP_BIND_1"/>
    <property type="match status" value="1"/>
</dbReference>
<proteinExistence type="predicted"/>
<dbReference type="Pfam" id="PF00176">
    <property type="entry name" value="SNF2-rel_dom"/>
    <property type="match status" value="1"/>
</dbReference>
<dbReference type="GO" id="GO:0043596">
    <property type="term" value="C:nuclear replication fork"/>
    <property type="evidence" value="ECO:0007669"/>
    <property type="project" value="TreeGrafter"/>
</dbReference>
<dbReference type="Gene3D" id="3.40.50.300">
    <property type="entry name" value="P-loop containing nucleotide triphosphate hydrolases"/>
    <property type="match status" value="1"/>
</dbReference>
<dbReference type="GO" id="GO:0006281">
    <property type="term" value="P:DNA repair"/>
    <property type="evidence" value="ECO:0007669"/>
    <property type="project" value="TreeGrafter"/>
</dbReference>
<reference evidence="3" key="1">
    <citation type="journal article" date="2015" name="Nature">
        <title>Complex archaea that bridge the gap between prokaryotes and eukaryotes.</title>
        <authorList>
            <person name="Spang A."/>
            <person name="Saw J.H."/>
            <person name="Jorgensen S.L."/>
            <person name="Zaremba-Niedzwiedzka K."/>
            <person name="Martijn J."/>
            <person name="Lind A.E."/>
            <person name="van Eijk R."/>
            <person name="Schleper C."/>
            <person name="Guy L."/>
            <person name="Ettema T.J."/>
        </authorList>
    </citation>
    <scope>NUCLEOTIDE SEQUENCE</scope>
</reference>
<dbReference type="InterPro" id="IPR014001">
    <property type="entry name" value="Helicase_ATP-bd"/>
</dbReference>
<evidence type="ECO:0000259" key="2">
    <source>
        <dbReference type="PROSITE" id="PS51192"/>
    </source>
</evidence>
<evidence type="ECO:0000256" key="1">
    <source>
        <dbReference type="ARBA" id="ARBA00022801"/>
    </source>
</evidence>
<dbReference type="PANTHER" id="PTHR45766">
    <property type="entry name" value="DNA ANNEALING HELICASE AND ENDONUCLEASE ZRANB3 FAMILY MEMBER"/>
    <property type="match status" value="1"/>
</dbReference>
<dbReference type="AlphaFoldDB" id="A0A0F9K4I1"/>
<dbReference type="EMBL" id="LAZR01008734">
    <property type="protein sequence ID" value="KKM76863.1"/>
    <property type="molecule type" value="Genomic_DNA"/>
</dbReference>
<sequence length="353" mass="41487">MTKFRLPEDLYEYQRIDALRMSGGDQNWLNFSEMGVGKTPEAIQTIEDGGFKVPLIVCPNSLRLEWKRQIGEWVGEDITAISHPDSYQKLNALVYSFVKKWKKYRIINYETFRTPRNLELLVQMPFDIIIFDEIHKLRNPKTKQVKGVWKFLDSFPNARVIGLSGSPIMNYPNDLYVPLSCIDPEKYPRDMQGWRVFMYKYCYWSDGQWGPQIYGSRNMPELKERTEPYVIRRTKKEVLPFLPEKTYTRTLLEMKADQRKLYNEMETHLQILLDTGEPLYSTNVLSTLTRLRQINLDPEIVGRSVSSAKTEYILDVVESTDEKVVIFSCFEKYIKRLQLLFENQGRKVVVVSG</sequence>
<dbReference type="SMART" id="SM00487">
    <property type="entry name" value="DEXDc"/>
    <property type="match status" value="1"/>
</dbReference>
<name>A0A0F9K4I1_9ZZZZ</name>
<dbReference type="InterPro" id="IPR027417">
    <property type="entry name" value="P-loop_NTPase"/>
</dbReference>
<comment type="caution">
    <text evidence="3">The sequence shown here is derived from an EMBL/GenBank/DDBJ whole genome shotgun (WGS) entry which is preliminary data.</text>
</comment>
<gene>
    <name evidence="3" type="ORF">LCGC14_1375770</name>
</gene>
<dbReference type="SUPFAM" id="SSF52540">
    <property type="entry name" value="P-loop containing nucleoside triphosphate hydrolases"/>
    <property type="match status" value="2"/>
</dbReference>
<dbReference type="InterPro" id="IPR000330">
    <property type="entry name" value="SNF2_N"/>
</dbReference>
<dbReference type="GO" id="GO:0005524">
    <property type="term" value="F:ATP binding"/>
    <property type="evidence" value="ECO:0007669"/>
    <property type="project" value="InterPro"/>
</dbReference>